<dbReference type="Pfam" id="PF14690">
    <property type="entry name" value="Zn_ribbon_ISL3"/>
    <property type="match status" value="1"/>
</dbReference>
<feature type="domain" description="Transposase IS204/IS1001/IS1096/IS1165 zinc-finger" evidence="2">
    <location>
        <begin position="50"/>
        <end position="92"/>
    </location>
</feature>
<protein>
    <submittedName>
        <fullName evidence="3">ISL3 family transposase</fullName>
    </submittedName>
</protein>
<dbReference type="PANTHER" id="PTHR33498">
    <property type="entry name" value="TRANSPOSASE FOR INSERTION SEQUENCE ELEMENT IS1557"/>
    <property type="match status" value="1"/>
</dbReference>
<proteinExistence type="predicted"/>
<evidence type="ECO:0000259" key="2">
    <source>
        <dbReference type="Pfam" id="PF14690"/>
    </source>
</evidence>
<dbReference type="InterPro" id="IPR029261">
    <property type="entry name" value="Transposase_Znf"/>
</dbReference>
<accession>A0ABV1Y276</accession>
<feature type="domain" description="Transposase IS204/IS1001/IS1096/IS1165 DDE" evidence="1">
    <location>
        <begin position="168"/>
        <end position="268"/>
    </location>
</feature>
<evidence type="ECO:0000259" key="1">
    <source>
        <dbReference type="Pfam" id="PF01610"/>
    </source>
</evidence>
<dbReference type="Pfam" id="PF01610">
    <property type="entry name" value="DDE_Tnp_ISL3"/>
    <property type="match status" value="2"/>
</dbReference>
<dbReference type="Proteomes" id="UP001486207">
    <property type="component" value="Unassembled WGS sequence"/>
</dbReference>
<dbReference type="InterPro" id="IPR047951">
    <property type="entry name" value="Transpos_ISL3"/>
</dbReference>
<dbReference type="InterPro" id="IPR002560">
    <property type="entry name" value="Transposase_DDE"/>
</dbReference>
<reference evidence="3 4" key="1">
    <citation type="submission" date="2024-06" db="EMBL/GenBank/DDBJ databases">
        <title>The Natural Products Discovery Center: Release of the First 8490 Sequenced Strains for Exploring Actinobacteria Biosynthetic Diversity.</title>
        <authorList>
            <person name="Kalkreuter E."/>
            <person name="Kautsar S.A."/>
            <person name="Yang D."/>
            <person name="Bader C.D."/>
            <person name="Teijaro C.N."/>
            <person name="Fluegel L."/>
            <person name="Davis C.M."/>
            <person name="Simpson J.R."/>
            <person name="Lauterbach L."/>
            <person name="Steele A.D."/>
            <person name="Gui C."/>
            <person name="Meng S."/>
            <person name="Li G."/>
            <person name="Viehrig K."/>
            <person name="Ye F."/>
            <person name="Su P."/>
            <person name="Kiefer A.F."/>
            <person name="Nichols A."/>
            <person name="Cepeda A.J."/>
            <person name="Yan W."/>
            <person name="Fan B."/>
            <person name="Jiang Y."/>
            <person name="Adhikari A."/>
            <person name="Zheng C.-J."/>
            <person name="Schuster L."/>
            <person name="Cowan T.M."/>
            <person name="Smanski M.J."/>
            <person name="Chevrette M.G."/>
            <person name="De Carvalho L.P.S."/>
            <person name="Shen B."/>
        </authorList>
    </citation>
    <scope>NUCLEOTIDE SEQUENCE [LARGE SCALE GENOMIC DNA]</scope>
    <source>
        <strain evidence="3 4">NPDC000155</strain>
    </source>
</reference>
<gene>
    <name evidence="3" type="ORF">ABT384_35585</name>
</gene>
<keyword evidence="4" id="KW-1185">Reference proteome</keyword>
<evidence type="ECO:0000313" key="4">
    <source>
        <dbReference type="Proteomes" id="UP001486207"/>
    </source>
</evidence>
<name>A0ABV1Y276_9ACTN</name>
<sequence>MRDRFGSVLLAVASKTVEDVLFPGIDVRVEGVSDSSGILVVEAVSTARLGRCPNCRKQARRVHSTYQRTLDERPLGGRRVIIRLRVRRYFCDRRSCSRMTFVEQVPGLSTRYRRSSTGLAGWLRSIAIELGGRPAARLCRRLRLTAGRTRLLRLLTAPAVPDRAPRVLGVDEFAFRKGCTYGTVLVDVEAGRVVDVLPDRTSETFAAWLTDHPGAEIICRDRATAYTKAVRETAPNALEVADRWHLLQNLPAAVEKTCHQHRDCLRKRVEEETAAEVPEVTPMLLPPAEPPRTQIIERTRHRYEDIHRLLEKRWTISAIARRLNLDRKTVRRFRDTDVDQLLASARECRPNGVLEPFKAYLNARFAEAQGQVSGTRLFLEIQARGYRGSRQGVRKHLAALRTGTAEPVRADIPSPRKITSWIMRPRETLTESQNERLLQVRLACPDITRACDLARAFADLVRHQRGYLLLEWIRQAKQDAPKPMKGFAGFLRQDLDAVTAGLTLPWSSGVVEGHVNRVKKLKRAMYGRASFELLRTRILTRLEG</sequence>
<dbReference type="NCBIfam" id="NF033550">
    <property type="entry name" value="transpos_ISL3"/>
    <property type="match status" value="1"/>
</dbReference>
<dbReference type="RefSeq" id="WP_229912328.1">
    <property type="nucleotide sequence ID" value="NZ_BNBM01000020.1"/>
</dbReference>
<feature type="domain" description="Transposase IS204/IS1001/IS1096/IS1165 DDE" evidence="1">
    <location>
        <begin position="417"/>
        <end position="538"/>
    </location>
</feature>
<dbReference type="PANTHER" id="PTHR33498:SF1">
    <property type="entry name" value="TRANSPOSASE FOR INSERTION SEQUENCE ELEMENT IS1557"/>
    <property type="match status" value="1"/>
</dbReference>
<dbReference type="EMBL" id="JBEPFB010000021">
    <property type="protein sequence ID" value="MER7377954.1"/>
    <property type="molecule type" value="Genomic_DNA"/>
</dbReference>
<organism evidence="3 4">
    <name type="scientific">Streptomyces lanatus</name>
    <dbReference type="NCBI Taxonomy" id="66900"/>
    <lineage>
        <taxon>Bacteria</taxon>
        <taxon>Bacillati</taxon>
        <taxon>Actinomycetota</taxon>
        <taxon>Actinomycetes</taxon>
        <taxon>Kitasatosporales</taxon>
        <taxon>Streptomycetaceae</taxon>
        <taxon>Streptomyces</taxon>
    </lineage>
</organism>
<comment type="caution">
    <text evidence="3">The sequence shown here is derived from an EMBL/GenBank/DDBJ whole genome shotgun (WGS) entry which is preliminary data.</text>
</comment>
<evidence type="ECO:0000313" key="3">
    <source>
        <dbReference type="EMBL" id="MER7377954.1"/>
    </source>
</evidence>